<dbReference type="PROSITE" id="PS51257">
    <property type="entry name" value="PROKAR_LIPOPROTEIN"/>
    <property type="match status" value="1"/>
</dbReference>
<feature type="chain" id="PRO_5044834944" description="Lipoprotein" evidence="1">
    <location>
        <begin position="21"/>
        <end position="182"/>
    </location>
</feature>
<evidence type="ECO:0008006" key="4">
    <source>
        <dbReference type="Google" id="ProtNLM"/>
    </source>
</evidence>
<organism evidence="2 3">
    <name type="scientific">Vibrio anguillarum</name>
    <name type="common">Listonella anguillarum</name>
    <dbReference type="NCBI Taxonomy" id="55601"/>
    <lineage>
        <taxon>Bacteria</taxon>
        <taxon>Pseudomonadati</taxon>
        <taxon>Pseudomonadota</taxon>
        <taxon>Gammaproteobacteria</taxon>
        <taxon>Vibrionales</taxon>
        <taxon>Vibrionaceae</taxon>
        <taxon>Vibrio</taxon>
    </lineage>
</organism>
<feature type="signal peptide" evidence="1">
    <location>
        <begin position="1"/>
        <end position="20"/>
    </location>
</feature>
<sequence>MKKILTPFIVFISLFLSGCAAQEASDRYNASLAVGKAYQDVKEETRLNQSATKLSLKTFTSAPQFTMPMYGQAIAEEHVNRGIIYKHVDVMESSSGEFLGGIISNDKMRYVIYYFLVDEKDLVLDWATATYEASSSWSLNPLAMTAIVTDIELSKKNAEDPEVAKLDDIVTVSSGNGIGEWR</sequence>
<dbReference type="Proteomes" id="UP000078309">
    <property type="component" value="Unassembled WGS sequence"/>
</dbReference>
<name>A0ABD4QQJ9_VIBAN</name>
<proteinExistence type="predicted"/>
<accession>A0ABD4QQJ9</accession>
<dbReference type="AlphaFoldDB" id="A0ABD4QQJ9"/>
<evidence type="ECO:0000313" key="3">
    <source>
        <dbReference type="Proteomes" id="UP000078309"/>
    </source>
</evidence>
<evidence type="ECO:0000313" key="2">
    <source>
        <dbReference type="EMBL" id="MBT2917370.1"/>
    </source>
</evidence>
<dbReference type="EMBL" id="JAHGUI010000005">
    <property type="protein sequence ID" value="MBT2917370.1"/>
    <property type="molecule type" value="Genomic_DNA"/>
</dbReference>
<protein>
    <recommendedName>
        <fullName evidence="4">Lipoprotein</fullName>
    </recommendedName>
</protein>
<evidence type="ECO:0000256" key="1">
    <source>
        <dbReference type="SAM" id="SignalP"/>
    </source>
</evidence>
<keyword evidence="1" id="KW-0732">Signal</keyword>
<gene>
    <name evidence="2" type="ORF">PL14_01575</name>
</gene>
<dbReference type="RefSeq" id="WP_064624916.1">
    <property type="nucleotide sequence ID" value="NZ_JAHGUI010000005.1"/>
</dbReference>
<reference evidence="2 3" key="1">
    <citation type="journal article" date="2017" name="J. Fish Dis.">
        <title>Comparative assessment of Vibrio virulence in marine fish larvae.</title>
        <authorList>
            <person name="Ronneseth A."/>
            <person name="Castillo D."/>
            <person name="D'Alvise P."/>
            <person name="Tonnesen O."/>
            <person name="Haugland G."/>
            <person name="Grotkjaer T."/>
            <person name="Engell-Sorensen K."/>
            <person name="Norremark L."/>
            <person name="Bergh O."/>
            <person name="Wergeland H.I."/>
            <person name="Gram L."/>
        </authorList>
    </citation>
    <scope>NUCLEOTIDE SEQUENCE [LARGE SCALE GENOMIC DNA]</scope>
    <source>
        <strain evidence="2 3">90-11-286</strain>
    </source>
</reference>
<comment type="caution">
    <text evidence="2">The sequence shown here is derived from an EMBL/GenBank/DDBJ whole genome shotgun (WGS) entry which is preliminary data.</text>
</comment>